<proteinExistence type="predicted"/>
<dbReference type="Pfam" id="PF03372">
    <property type="entry name" value="Exo_endo_phos"/>
    <property type="match status" value="1"/>
</dbReference>
<dbReference type="Gene3D" id="3.60.10.10">
    <property type="entry name" value="Endonuclease/exonuclease/phosphatase"/>
    <property type="match status" value="1"/>
</dbReference>
<dbReference type="SUPFAM" id="SSF56219">
    <property type="entry name" value="DNase I-like"/>
    <property type="match status" value="1"/>
</dbReference>
<evidence type="ECO:0000259" key="1">
    <source>
        <dbReference type="Pfam" id="PF03372"/>
    </source>
</evidence>
<reference evidence="2 3" key="1">
    <citation type="submission" date="2023-08" db="EMBL/GenBank/DDBJ databases">
        <title>A Necator americanus chromosomal reference genome.</title>
        <authorList>
            <person name="Ilik V."/>
            <person name="Petrzelkova K.J."/>
            <person name="Pardy F."/>
            <person name="Fuh T."/>
            <person name="Niatou-Singa F.S."/>
            <person name="Gouil Q."/>
            <person name="Baker L."/>
            <person name="Ritchie M.E."/>
            <person name="Jex A.R."/>
            <person name="Gazzola D."/>
            <person name="Li H."/>
            <person name="Toshio Fujiwara R."/>
            <person name="Zhan B."/>
            <person name="Aroian R.V."/>
            <person name="Pafco B."/>
            <person name="Schwarz E.M."/>
        </authorList>
    </citation>
    <scope>NUCLEOTIDE SEQUENCE [LARGE SCALE GENOMIC DNA]</scope>
    <source>
        <strain evidence="2 3">Aroian</strain>
        <tissue evidence="2">Whole animal</tissue>
    </source>
</reference>
<comment type="caution">
    <text evidence="2">The sequence shown here is derived from an EMBL/GenBank/DDBJ whole genome shotgun (WGS) entry which is preliminary data.</text>
</comment>
<dbReference type="PANTHER" id="PTHR23227">
    <property type="entry name" value="BUCENTAUR RELATED"/>
    <property type="match status" value="1"/>
</dbReference>
<dbReference type="CDD" id="cd09076">
    <property type="entry name" value="L1-EN"/>
    <property type="match status" value="1"/>
</dbReference>
<dbReference type="EMBL" id="JAVFWL010000004">
    <property type="protein sequence ID" value="KAK6752032.1"/>
    <property type="molecule type" value="Genomic_DNA"/>
</dbReference>
<evidence type="ECO:0000313" key="3">
    <source>
        <dbReference type="Proteomes" id="UP001303046"/>
    </source>
</evidence>
<accession>A0ABR1DNL7</accession>
<protein>
    <recommendedName>
        <fullName evidence="1">Endonuclease/exonuclease/phosphatase domain-containing protein</fullName>
    </recommendedName>
</protein>
<dbReference type="Proteomes" id="UP001303046">
    <property type="component" value="Unassembled WGS sequence"/>
</dbReference>
<name>A0ABR1DNL7_NECAM</name>
<evidence type="ECO:0000313" key="2">
    <source>
        <dbReference type="EMBL" id="KAK6752032.1"/>
    </source>
</evidence>
<dbReference type="InterPro" id="IPR027124">
    <property type="entry name" value="Swc5/CFDP1/2"/>
</dbReference>
<organism evidence="2 3">
    <name type="scientific">Necator americanus</name>
    <name type="common">Human hookworm</name>
    <dbReference type="NCBI Taxonomy" id="51031"/>
    <lineage>
        <taxon>Eukaryota</taxon>
        <taxon>Metazoa</taxon>
        <taxon>Ecdysozoa</taxon>
        <taxon>Nematoda</taxon>
        <taxon>Chromadorea</taxon>
        <taxon>Rhabditida</taxon>
        <taxon>Rhabditina</taxon>
        <taxon>Rhabditomorpha</taxon>
        <taxon>Strongyloidea</taxon>
        <taxon>Ancylostomatidae</taxon>
        <taxon>Bunostominae</taxon>
        <taxon>Necator</taxon>
    </lineage>
</organism>
<dbReference type="InterPro" id="IPR036691">
    <property type="entry name" value="Endo/exonu/phosph_ase_sf"/>
</dbReference>
<sequence>MEVTLDVELRCTAEVGRRPLVKAKLAVAWLLSLGKNLFATPAYSLPQYPAHWALPSQTSDGMPTDERRSNLGLVRTSLILDQGDRCTTRQGDCLRLCTYNARSVSTDVDLHALLRAAERIEFHVIALQETKCRRNDVRQMNDGTLVIRGEKVPSRNVGGVGFVVHPSVVHLIDSHEILPPRLAIPRLRPLRQKSISIINCYSPTSAADESELDAFYEELEEVVRNEKSFYKLVVGDFNAKLGKATKEEYRIGRFGLGDRNKNGHRLAGLLSAARLFHGNSLFMEKDLRRWTWESPNGATRAEIDHILTNRRWCLLDVSVVPSFCSGSDHRLFRAKIRQPHDGKELLLSATKEKRSRLRTIAYLRTPCPKNHQGIVGKKKGFEAANASHIERQKKILEAAQRRTSLKKCRRDLREYNIPLATLLSQDGTRTSSRREMEIIAERFYSNLFRSSTPVSSPIIPTGEAPPRILPSEVRVAIKSMKPNTAPEPDFISADFLRAGGINFM</sequence>
<dbReference type="InterPro" id="IPR005135">
    <property type="entry name" value="Endo/exonuclease/phosphatase"/>
</dbReference>
<feature type="domain" description="Endonuclease/exonuclease/phosphatase" evidence="1">
    <location>
        <begin position="97"/>
        <end position="329"/>
    </location>
</feature>
<dbReference type="PANTHER" id="PTHR23227:SF67">
    <property type="entry name" value="CRANIOFACIAL DEVELOPMENT PROTEIN 2-LIKE"/>
    <property type="match status" value="1"/>
</dbReference>
<keyword evidence="3" id="KW-1185">Reference proteome</keyword>
<gene>
    <name evidence="2" type="primary">Necator_chrIV.g16746</name>
    <name evidence="2" type="ORF">RB195_003449</name>
</gene>